<name>A0A5J4KYL9_9CHLR</name>
<dbReference type="AlphaFoldDB" id="A0A5J4KYL9"/>
<dbReference type="InterPro" id="IPR023214">
    <property type="entry name" value="HAD_sf"/>
</dbReference>
<gene>
    <name evidence="1" type="ORF">KDW_44080</name>
</gene>
<proteinExistence type="predicted"/>
<accession>A0A5J4KYL9</accession>
<dbReference type="RefSeq" id="WP_151758011.1">
    <property type="nucleotide sequence ID" value="NZ_BKZW01000002.1"/>
</dbReference>
<dbReference type="GO" id="GO:0008967">
    <property type="term" value="F:phosphoglycolate phosphatase activity"/>
    <property type="evidence" value="ECO:0007669"/>
    <property type="project" value="TreeGrafter"/>
</dbReference>
<dbReference type="Gene3D" id="3.40.50.1000">
    <property type="entry name" value="HAD superfamily/HAD-like"/>
    <property type="match status" value="1"/>
</dbReference>
<dbReference type="SUPFAM" id="SSF56784">
    <property type="entry name" value="HAD-like"/>
    <property type="match status" value="1"/>
</dbReference>
<sequence length="243" mass="26965">MTVQPIILLDDGGVMNDNRLRRDQWPPLVGEFFAPRLGGTIEAWAEANRTVVQHFMDLASWLQRLEAAADYTHFEQTYWLDWLQGMAQLVQVPLPSVQECIQLAREAEEYIIPHVHSAFPGVCEAIKQLHAEDYVLHTASGESSVHLTHYLGAMQVRHCFGQLYGPDLLNTFKTGPDYYAQIFAQLQIAPGDALIVDDNPGAISWASSLGARTVLVGASKATDNKTIQINNLAELPDLLQGLT</sequence>
<keyword evidence="2" id="KW-1185">Reference proteome</keyword>
<protein>
    <recommendedName>
        <fullName evidence="3">Hydrolase</fullName>
    </recommendedName>
</protein>
<dbReference type="InterPro" id="IPR050155">
    <property type="entry name" value="HAD-like_hydrolase_sf"/>
</dbReference>
<organism evidence="1 2">
    <name type="scientific">Dictyobacter vulcani</name>
    <dbReference type="NCBI Taxonomy" id="2607529"/>
    <lineage>
        <taxon>Bacteria</taxon>
        <taxon>Bacillati</taxon>
        <taxon>Chloroflexota</taxon>
        <taxon>Ktedonobacteria</taxon>
        <taxon>Ktedonobacterales</taxon>
        <taxon>Dictyobacteraceae</taxon>
        <taxon>Dictyobacter</taxon>
    </lineage>
</organism>
<dbReference type="GO" id="GO:0006281">
    <property type="term" value="P:DNA repair"/>
    <property type="evidence" value="ECO:0007669"/>
    <property type="project" value="TreeGrafter"/>
</dbReference>
<reference evidence="1 2" key="1">
    <citation type="submission" date="2019-10" db="EMBL/GenBank/DDBJ databases">
        <title>Dictyobacter vulcani sp. nov., within the class Ktedonobacteria, isolated from soil of volcanic Mt. Zao.</title>
        <authorList>
            <person name="Zheng Y."/>
            <person name="Wang C.M."/>
            <person name="Sakai Y."/>
            <person name="Abe K."/>
            <person name="Yokota A."/>
            <person name="Yabe S."/>
        </authorList>
    </citation>
    <scope>NUCLEOTIDE SEQUENCE [LARGE SCALE GENOMIC DNA]</scope>
    <source>
        <strain evidence="1 2">W12</strain>
    </source>
</reference>
<dbReference type="InterPro" id="IPR036412">
    <property type="entry name" value="HAD-like_sf"/>
</dbReference>
<comment type="caution">
    <text evidence="1">The sequence shown here is derived from an EMBL/GenBank/DDBJ whole genome shotgun (WGS) entry which is preliminary data.</text>
</comment>
<evidence type="ECO:0000313" key="1">
    <source>
        <dbReference type="EMBL" id="GER90246.1"/>
    </source>
</evidence>
<dbReference type="Pfam" id="PF13419">
    <property type="entry name" value="HAD_2"/>
    <property type="match status" value="1"/>
</dbReference>
<evidence type="ECO:0008006" key="3">
    <source>
        <dbReference type="Google" id="ProtNLM"/>
    </source>
</evidence>
<dbReference type="CDD" id="cd01427">
    <property type="entry name" value="HAD_like"/>
    <property type="match status" value="1"/>
</dbReference>
<dbReference type="PANTHER" id="PTHR43434">
    <property type="entry name" value="PHOSPHOGLYCOLATE PHOSPHATASE"/>
    <property type="match status" value="1"/>
</dbReference>
<dbReference type="Proteomes" id="UP000326912">
    <property type="component" value="Unassembled WGS sequence"/>
</dbReference>
<dbReference type="InterPro" id="IPR041492">
    <property type="entry name" value="HAD_2"/>
</dbReference>
<evidence type="ECO:0000313" key="2">
    <source>
        <dbReference type="Proteomes" id="UP000326912"/>
    </source>
</evidence>
<dbReference type="GO" id="GO:0005829">
    <property type="term" value="C:cytosol"/>
    <property type="evidence" value="ECO:0007669"/>
    <property type="project" value="TreeGrafter"/>
</dbReference>
<dbReference type="EMBL" id="BKZW01000002">
    <property type="protein sequence ID" value="GER90246.1"/>
    <property type="molecule type" value="Genomic_DNA"/>
</dbReference>
<dbReference type="PANTHER" id="PTHR43434:SF1">
    <property type="entry name" value="PHOSPHOGLYCOLATE PHOSPHATASE"/>
    <property type="match status" value="1"/>
</dbReference>